<keyword evidence="2" id="KW-1185">Reference proteome</keyword>
<organism evidence="1 2">
    <name type="scientific">Chamaesiphon polymorphus CCALA 037</name>
    <dbReference type="NCBI Taxonomy" id="2107692"/>
    <lineage>
        <taxon>Bacteria</taxon>
        <taxon>Bacillati</taxon>
        <taxon>Cyanobacteriota</taxon>
        <taxon>Cyanophyceae</taxon>
        <taxon>Gomontiellales</taxon>
        <taxon>Chamaesiphonaceae</taxon>
        <taxon>Chamaesiphon</taxon>
    </lineage>
</organism>
<reference evidence="1 2" key="1">
    <citation type="submission" date="2018-03" db="EMBL/GenBank/DDBJ databases">
        <title>The ancient ancestry and fast evolution of plastids.</title>
        <authorList>
            <person name="Moore K.R."/>
            <person name="Magnabosco C."/>
            <person name="Momper L."/>
            <person name="Gold D.A."/>
            <person name="Bosak T."/>
            <person name="Fournier G.P."/>
        </authorList>
    </citation>
    <scope>NUCLEOTIDE SEQUENCE [LARGE SCALE GENOMIC DNA]</scope>
    <source>
        <strain evidence="1 2">CCALA 037</strain>
    </source>
</reference>
<name>A0A2T1GNS8_9CYAN</name>
<dbReference type="RefSeq" id="WP_106299342.1">
    <property type="nucleotide sequence ID" value="NZ_PVWO01000002.1"/>
</dbReference>
<gene>
    <name evidence="1" type="ORF">C7B77_00390</name>
</gene>
<dbReference type="AlphaFoldDB" id="A0A2T1GNS8"/>
<dbReference type="GO" id="GO:0043886">
    <property type="term" value="F:structural constituent of carboxysome shell"/>
    <property type="evidence" value="ECO:0007669"/>
    <property type="project" value="UniProtKB-ARBA"/>
</dbReference>
<dbReference type="GO" id="GO:0031470">
    <property type="term" value="C:carboxysome"/>
    <property type="evidence" value="ECO:0007669"/>
    <property type="project" value="UniProtKB-ARBA"/>
</dbReference>
<protein>
    <submittedName>
        <fullName evidence="1">Uncharacterized protein</fullName>
    </submittedName>
</protein>
<proteinExistence type="predicted"/>
<dbReference type="InterPro" id="IPR011004">
    <property type="entry name" value="Trimer_LpxA-like_sf"/>
</dbReference>
<evidence type="ECO:0000313" key="2">
    <source>
        <dbReference type="Proteomes" id="UP000238937"/>
    </source>
</evidence>
<comment type="caution">
    <text evidence="1">The sequence shown here is derived from an EMBL/GenBank/DDBJ whole genome shotgun (WGS) entry which is preliminary data.</text>
</comment>
<dbReference type="OrthoDB" id="9801697at2"/>
<dbReference type="Proteomes" id="UP000238937">
    <property type="component" value="Unassembled WGS sequence"/>
</dbReference>
<accession>A0A2T1GNS8</accession>
<sequence>MLFFLLGTPFAPMLLRLLGMKIGDNVYIETTDFTEFDLMTIDDNVILDRDATLQTHLFEDRVMKMGKLHLYPRAQLGSWALALYDTVLESNVLIQLM</sequence>
<evidence type="ECO:0000313" key="1">
    <source>
        <dbReference type="EMBL" id="PSB59596.1"/>
    </source>
</evidence>
<dbReference type="SUPFAM" id="SSF51161">
    <property type="entry name" value="Trimeric LpxA-like enzymes"/>
    <property type="match status" value="1"/>
</dbReference>
<dbReference type="EMBL" id="PVWO01000002">
    <property type="protein sequence ID" value="PSB59596.1"/>
    <property type="molecule type" value="Genomic_DNA"/>
</dbReference>